<dbReference type="OrthoDB" id="9804439at2"/>
<comment type="caution">
    <text evidence="10">The sequence shown here is derived from an EMBL/GenBank/DDBJ whole genome shotgun (WGS) entry which is preliminary data.</text>
</comment>
<dbReference type="Pfam" id="PF00528">
    <property type="entry name" value="BPD_transp_1"/>
    <property type="match status" value="1"/>
</dbReference>
<evidence type="ECO:0000313" key="10">
    <source>
        <dbReference type="EMBL" id="TFB54423.1"/>
    </source>
</evidence>
<dbReference type="PANTHER" id="PTHR43005:SF2">
    <property type="entry name" value="INTEGRAL MEMBRANE SUGAR TRANSPORT PROTEIN"/>
    <property type="match status" value="1"/>
</dbReference>
<feature type="compositionally biased region" description="Low complexity" evidence="8">
    <location>
        <begin position="11"/>
        <end position="27"/>
    </location>
</feature>
<feature type="transmembrane region" description="Helical" evidence="7">
    <location>
        <begin position="184"/>
        <end position="207"/>
    </location>
</feature>
<feature type="region of interest" description="Disordered" evidence="8">
    <location>
        <begin position="1"/>
        <end position="34"/>
    </location>
</feature>
<dbReference type="CDD" id="cd06261">
    <property type="entry name" value="TM_PBP2"/>
    <property type="match status" value="1"/>
</dbReference>
<dbReference type="GO" id="GO:0055085">
    <property type="term" value="P:transmembrane transport"/>
    <property type="evidence" value="ECO:0007669"/>
    <property type="project" value="InterPro"/>
</dbReference>
<feature type="domain" description="ABC transmembrane type-1" evidence="9">
    <location>
        <begin position="98"/>
        <end position="307"/>
    </location>
</feature>
<evidence type="ECO:0000256" key="3">
    <source>
        <dbReference type="ARBA" id="ARBA00022475"/>
    </source>
</evidence>
<keyword evidence="4 7" id="KW-0812">Transmembrane</keyword>
<proteinExistence type="inferred from homology"/>
<feature type="transmembrane region" description="Helical" evidence="7">
    <location>
        <begin position="240"/>
        <end position="261"/>
    </location>
</feature>
<evidence type="ECO:0000256" key="5">
    <source>
        <dbReference type="ARBA" id="ARBA00022989"/>
    </source>
</evidence>
<reference evidence="10 11" key="1">
    <citation type="submission" date="2019-03" db="EMBL/GenBank/DDBJ databases">
        <title>Genomics of glacier-inhabiting Cryobacterium strains.</title>
        <authorList>
            <person name="Liu Q."/>
            <person name="Xin Y.-H."/>
        </authorList>
    </citation>
    <scope>NUCLEOTIDE SEQUENCE [LARGE SCALE GENOMIC DNA]</scope>
    <source>
        <strain evidence="10 11">Sr47</strain>
    </source>
</reference>
<dbReference type="AlphaFoldDB" id="A0A4R8UGG7"/>
<dbReference type="Proteomes" id="UP000297866">
    <property type="component" value="Unassembled WGS sequence"/>
</dbReference>
<sequence>MTTLTPPPTMPTAATPAATGGRPATRPRNAPQRKKARQARALVLPALIFSVVMTQIPFLTTIYFSTLQWNQLRPDEIAFNWFKNYAVVFTGPDFLPSLMSTVIITGSSVVLSLLLGLFFAILLDRKFVGQGLARTLMITPFLVMPAAAALIWKWSMLDVNVGMVNWALNTVGLPSVAWNTDLPIVTIIMLLTWQYTPFMMLILLAGLQSQSREVLEAASVDGAGPWRTFQWMTLPHLRQYIEIATLLGSIMLLQAFDPIAIMTKGTGGTKTLSYLLYERAFIGLDVGQAAAFGVVTVVVTIAVATFALRTLFKVFINGGER</sequence>
<evidence type="ECO:0000256" key="1">
    <source>
        <dbReference type="ARBA" id="ARBA00004651"/>
    </source>
</evidence>
<keyword evidence="11" id="KW-1185">Reference proteome</keyword>
<feature type="transmembrane region" description="Helical" evidence="7">
    <location>
        <begin position="42"/>
        <end position="64"/>
    </location>
</feature>
<name>A0A4R8UGG7_9MICO</name>
<comment type="subcellular location">
    <subcellularLocation>
        <location evidence="1 7">Cell membrane</location>
        <topology evidence="1 7">Multi-pass membrane protein</topology>
    </subcellularLocation>
</comment>
<keyword evidence="3" id="KW-1003">Cell membrane</keyword>
<feature type="compositionally biased region" description="Pro residues" evidence="8">
    <location>
        <begin position="1"/>
        <end position="10"/>
    </location>
</feature>
<dbReference type="PANTHER" id="PTHR43005">
    <property type="entry name" value="BLR7065 PROTEIN"/>
    <property type="match status" value="1"/>
</dbReference>
<evidence type="ECO:0000256" key="6">
    <source>
        <dbReference type="ARBA" id="ARBA00023136"/>
    </source>
</evidence>
<feature type="transmembrane region" description="Helical" evidence="7">
    <location>
        <begin position="281"/>
        <end position="308"/>
    </location>
</feature>
<feature type="transmembrane region" description="Helical" evidence="7">
    <location>
        <begin position="135"/>
        <end position="154"/>
    </location>
</feature>
<keyword evidence="6 7" id="KW-0472">Membrane</keyword>
<feature type="transmembrane region" description="Helical" evidence="7">
    <location>
        <begin position="98"/>
        <end position="123"/>
    </location>
</feature>
<dbReference type="Gene3D" id="1.10.3720.10">
    <property type="entry name" value="MetI-like"/>
    <property type="match status" value="1"/>
</dbReference>
<dbReference type="PROSITE" id="PS50928">
    <property type="entry name" value="ABC_TM1"/>
    <property type="match status" value="1"/>
</dbReference>
<dbReference type="InterPro" id="IPR000515">
    <property type="entry name" value="MetI-like"/>
</dbReference>
<keyword evidence="5 7" id="KW-1133">Transmembrane helix</keyword>
<dbReference type="EMBL" id="SOEZ01000018">
    <property type="protein sequence ID" value="TFB54423.1"/>
    <property type="molecule type" value="Genomic_DNA"/>
</dbReference>
<dbReference type="InterPro" id="IPR035906">
    <property type="entry name" value="MetI-like_sf"/>
</dbReference>
<evidence type="ECO:0000256" key="8">
    <source>
        <dbReference type="SAM" id="MobiDB-lite"/>
    </source>
</evidence>
<evidence type="ECO:0000259" key="9">
    <source>
        <dbReference type="PROSITE" id="PS50928"/>
    </source>
</evidence>
<gene>
    <name evidence="10" type="ORF">E3O23_03695</name>
</gene>
<evidence type="ECO:0000256" key="4">
    <source>
        <dbReference type="ARBA" id="ARBA00022692"/>
    </source>
</evidence>
<comment type="similarity">
    <text evidence="7">Belongs to the binding-protein-dependent transport system permease family.</text>
</comment>
<evidence type="ECO:0000256" key="7">
    <source>
        <dbReference type="RuleBase" id="RU363032"/>
    </source>
</evidence>
<evidence type="ECO:0000256" key="2">
    <source>
        <dbReference type="ARBA" id="ARBA00022448"/>
    </source>
</evidence>
<organism evidence="10 11">
    <name type="scientific">Cryobacterium tagatosivorans</name>
    <dbReference type="NCBI Taxonomy" id="1259199"/>
    <lineage>
        <taxon>Bacteria</taxon>
        <taxon>Bacillati</taxon>
        <taxon>Actinomycetota</taxon>
        <taxon>Actinomycetes</taxon>
        <taxon>Micrococcales</taxon>
        <taxon>Microbacteriaceae</taxon>
        <taxon>Cryobacterium</taxon>
    </lineage>
</organism>
<dbReference type="SUPFAM" id="SSF161098">
    <property type="entry name" value="MetI-like"/>
    <property type="match status" value="1"/>
</dbReference>
<protein>
    <submittedName>
        <fullName evidence="10">Sugar ABC transporter permease</fullName>
    </submittedName>
</protein>
<keyword evidence="2 7" id="KW-0813">Transport</keyword>
<accession>A0A4R8UGG7</accession>
<dbReference type="GO" id="GO:0005886">
    <property type="term" value="C:plasma membrane"/>
    <property type="evidence" value="ECO:0007669"/>
    <property type="project" value="UniProtKB-SubCell"/>
</dbReference>
<evidence type="ECO:0000313" key="11">
    <source>
        <dbReference type="Proteomes" id="UP000297866"/>
    </source>
</evidence>